<keyword evidence="6" id="KW-0808">Transferase</keyword>
<evidence type="ECO:0000313" key="15">
    <source>
        <dbReference type="Proteomes" id="UP001054902"/>
    </source>
</evidence>
<keyword evidence="15" id="KW-1185">Reference proteome</keyword>
<evidence type="ECO:0000313" key="14">
    <source>
        <dbReference type="EMBL" id="GFH50783.1"/>
    </source>
</evidence>
<keyword evidence="9" id="KW-0408">Iron</keyword>
<feature type="chain" id="PRO_5042440940" description="Radical SAM core domain-containing protein" evidence="11">
    <location>
        <begin position="25"/>
        <end position="472"/>
    </location>
</feature>
<dbReference type="PROSITE" id="PS51918">
    <property type="entry name" value="RADICAL_SAM"/>
    <property type="match status" value="1"/>
</dbReference>
<sequence>MKVLSMFMSSIFILISSHVMITEAFSCQTLKGFHTKLHSIKQQVETNNDKSLSKPSPISMNLDELTQTMNGKGKAQLCWDCFKIGIDPLHFFHPNYPPDELDQTIHNLVSTTCMTQSDILQYIPVKRQSQTLGMKSLLQLQNSYTNPLGIESSIAQLVQITQSTDGTTKLLLKLVGIENYIESVIIPNEKWGKSTLCVSSQVGCAQGCVFCATGKMGRLASLTSDEILIQLYYANKVVRCFNNGGGVGSSSDDMDDNDVDGGWSELPTIDNIVFMGMGEAGDNIDSVQQAVKCMTDRSCFGLAPSKITISTVGPSPDVFEKLTQADAVLAWSVHAANDELRKKLVPTTKYSMEELKDGVIKALCKRSKRLRNLMLEITLMDGINDGLKEAEELADFALDIQNRVEGIKLMVNLIPFNDIGYEQYRRASDENIASFQKVLVGKGVKTYIRTTRGDEENSACGQLATKKRRNVL</sequence>
<keyword evidence="4" id="KW-0963">Cytoplasm</keyword>
<evidence type="ECO:0000256" key="5">
    <source>
        <dbReference type="ARBA" id="ARBA00022603"/>
    </source>
</evidence>
<dbReference type="InterPro" id="IPR013785">
    <property type="entry name" value="Aldolase_TIM"/>
</dbReference>
<evidence type="ECO:0000256" key="6">
    <source>
        <dbReference type="ARBA" id="ARBA00022679"/>
    </source>
</evidence>
<dbReference type="PANTHER" id="PTHR30544:SF5">
    <property type="entry name" value="RADICAL SAM CORE DOMAIN-CONTAINING PROTEIN"/>
    <property type="match status" value="1"/>
</dbReference>
<evidence type="ECO:0000256" key="8">
    <source>
        <dbReference type="ARBA" id="ARBA00022723"/>
    </source>
</evidence>
<evidence type="ECO:0000256" key="11">
    <source>
        <dbReference type="SAM" id="SignalP"/>
    </source>
</evidence>
<dbReference type="InterPro" id="IPR058240">
    <property type="entry name" value="rSAM_sf"/>
</dbReference>
<evidence type="ECO:0000259" key="12">
    <source>
        <dbReference type="PROSITE" id="PS51918"/>
    </source>
</evidence>
<dbReference type="SFLD" id="SFLDF00275">
    <property type="entry name" value="adenosine_C2_methyltransferase"/>
    <property type="match status" value="1"/>
</dbReference>
<evidence type="ECO:0000256" key="9">
    <source>
        <dbReference type="ARBA" id="ARBA00023004"/>
    </source>
</evidence>
<keyword evidence="8" id="KW-0479">Metal-binding</keyword>
<name>A0AAD3CCE7_9STRA</name>
<dbReference type="GO" id="GO:0008173">
    <property type="term" value="F:RNA methyltransferase activity"/>
    <property type="evidence" value="ECO:0007669"/>
    <property type="project" value="InterPro"/>
</dbReference>
<keyword evidence="11" id="KW-0732">Signal</keyword>
<dbReference type="SFLD" id="SFLDG01062">
    <property type="entry name" value="methyltransferase_(Class_A)"/>
    <property type="match status" value="1"/>
</dbReference>
<dbReference type="GO" id="GO:0070475">
    <property type="term" value="P:rRNA base methylation"/>
    <property type="evidence" value="ECO:0007669"/>
    <property type="project" value="TreeGrafter"/>
</dbReference>
<dbReference type="InterPro" id="IPR040072">
    <property type="entry name" value="Methyltransferase_A"/>
</dbReference>
<evidence type="ECO:0000313" key="13">
    <source>
        <dbReference type="EMBL" id="GFH43537.1"/>
    </source>
</evidence>
<dbReference type="GO" id="GO:0030488">
    <property type="term" value="P:tRNA methylation"/>
    <property type="evidence" value="ECO:0007669"/>
    <property type="project" value="TreeGrafter"/>
</dbReference>
<dbReference type="InterPro" id="IPR007197">
    <property type="entry name" value="rSAM"/>
</dbReference>
<dbReference type="Gene3D" id="3.20.20.70">
    <property type="entry name" value="Aldolase class I"/>
    <property type="match status" value="1"/>
</dbReference>
<dbReference type="InterPro" id="IPR004383">
    <property type="entry name" value="rRNA_lsu_MTrfase_RlmN/Cfr"/>
</dbReference>
<evidence type="ECO:0000256" key="2">
    <source>
        <dbReference type="ARBA" id="ARBA00004496"/>
    </source>
</evidence>
<keyword evidence="3" id="KW-0004">4Fe-4S</keyword>
<reference evidence="13 15" key="2">
    <citation type="journal article" date="2021" name="Sci. Rep.">
        <title>The genome of the diatom Chaetoceros tenuissimus carries an ancient integrated fragment of an extant virus.</title>
        <authorList>
            <person name="Hongo Y."/>
            <person name="Kimura K."/>
            <person name="Takaki Y."/>
            <person name="Yoshida Y."/>
            <person name="Baba S."/>
            <person name="Kobayashi G."/>
            <person name="Nagasaki K."/>
            <person name="Hano T."/>
            <person name="Tomaru Y."/>
        </authorList>
    </citation>
    <scope>NUCLEOTIDE SEQUENCE [LARGE SCALE GENOMIC DNA]</scope>
    <source>
        <strain evidence="13 15">NIES-3715</strain>
    </source>
</reference>
<reference evidence="13" key="1">
    <citation type="submission" date="2020-02" db="EMBL/GenBank/DDBJ databases">
        <authorList>
            <person name="Hongo Y."/>
            <person name="Kimura K."/>
            <person name="Takaki Y."/>
            <person name="Tomaru Y."/>
        </authorList>
    </citation>
    <scope>NUCLEOTIDE SEQUENCE</scope>
    <source>
        <strain evidence="13">NIES-3715</strain>
    </source>
</reference>
<keyword evidence="7" id="KW-0949">S-adenosyl-L-methionine</keyword>
<comment type="caution">
    <text evidence="13">The sequence shown here is derived from an EMBL/GenBank/DDBJ whole genome shotgun (WGS) entry which is preliminary data.</text>
</comment>
<organism evidence="13 15">
    <name type="scientific">Chaetoceros tenuissimus</name>
    <dbReference type="NCBI Taxonomy" id="426638"/>
    <lineage>
        <taxon>Eukaryota</taxon>
        <taxon>Sar</taxon>
        <taxon>Stramenopiles</taxon>
        <taxon>Ochrophyta</taxon>
        <taxon>Bacillariophyta</taxon>
        <taxon>Coscinodiscophyceae</taxon>
        <taxon>Chaetocerotophycidae</taxon>
        <taxon>Chaetocerotales</taxon>
        <taxon>Chaetocerotaceae</taxon>
        <taxon>Chaetoceros</taxon>
    </lineage>
</organism>
<comment type="cofactor">
    <cofactor evidence="1">
        <name>[4Fe-4S] cluster</name>
        <dbReference type="ChEBI" id="CHEBI:49883"/>
    </cofactor>
</comment>
<gene>
    <name evidence="13" type="ORF">CTEN210_00010</name>
    <name evidence="14" type="ORF">CTEN210_07259</name>
</gene>
<dbReference type="EMBL" id="BLLK01000002">
    <property type="protein sequence ID" value="GFH43537.1"/>
    <property type="molecule type" value="Genomic_DNA"/>
</dbReference>
<keyword evidence="5" id="KW-0489">Methyltransferase</keyword>
<dbReference type="GO" id="GO:0051539">
    <property type="term" value="F:4 iron, 4 sulfur cluster binding"/>
    <property type="evidence" value="ECO:0007669"/>
    <property type="project" value="UniProtKB-KW"/>
</dbReference>
<dbReference type="GO" id="GO:0005737">
    <property type="term" value="C:cytoplasm"/>
    <property type="evidence" value="ECO:0007669"/>
    <property type="project" value="UniProtKB-SubCell"/>
</dbReference>
<evidence type="ECO:0000256" key="3">
    <source>
        <dbReference type="ARBA" id="ARBA00022485"/>
    </source>
</evidence>
<keyword evidence="10" id="KW-0411">Iron-sulfur</keyword>
<evidence type="ECO:0000256" key="7">
    <source>
        <dbReference type="ARBA" id="ARBA00022691"/>
    </source>
</evidence>
<dbReference type="Proteomes" id="UP001054902">
    <property type="component" value="Unassembled WGS sequence"/>
</dbReference>
<feature type="domain" description="Radical SAM core" evidence="12">
    <location>
        <begin position="190"/>
        <end position="454"/>
    </location>
</feature>
<feature type="signal peptide" evidence="11">
    <location>
        <begin position="1"/>
        <end position="24"/>
    </location>
</feature>
<dbReference type="GO" id="GO:0046872">
    <property type="term" value="F:metal ion binding"/>
    <property type="evidence" value="ECO:0007669"/>
    <property type="project" value="UniProtKB-KW"/>
</dbReference>
<evidence type="ECO:0000256" key="4">
    <source>
        <dbReference type="ARBA" id="ARBA00022490"/>
    </source>
</evidence>
<evidence type="ECO:0000256" key="1">
    <source>
        <dbReference type="ARBA" id="ARBA00001966"/>
    </source>
</evidence>
<dbReference type="SFLD" id="SFLDS00029">
    <property type="entry name" value="Radical_SAM"/>
    <property type="match status" value="1"/>
</dbReference>
<evidence type="ECO:0000256" key="10">
    <source>
        <dbReference type="ARBA" id="ARBA00023014"/>
    </source>
</evidence>
<dbReference type="AlphaFoldDB" id="A0AAD3CCE7"/>
<comment type="subcellular location">
    <subcellularLocation>
        <location evidence="2">Cytoplasm</location>
    </subcellularLocation>
</comment>
<dbReference type="EMBL" id="BLLK01000040">
    <property type="protein sequence ID" value="GFH50783.1"/>
    <property type="molecule type" value="Genomic_DNA"/>
</dbReference>
<dbReference type="PANTHER" id="PTHR30544">
    <property type="entry name" value="23S RRNA METHYLTRANSFERASE"/>
    <property type="match status" value="1"/>
</dbReference>
<proteinExistence type="predicted"/>
<dbReference type="SUPFAM" id="SSF102114">
    <property type="entry name" value="Radical SAM enzymes"/>
    <property type="match status" value="1"/>
</dbReference>
<accession>A0AAD3CCE7</accession>
<protein>
    <recommendedName>
        <fullName evidence="12">Radical SAM core domain-containing protein</fullName>
    </recommendedName>
</protein>